<proteinExistence type="predicted"/>
<dbReference type="Proteomes" id="UP000007809">
    <property type="component" value="Chromosome"/>
</dbReference>
<reference evidence="1 2" key="1">
    <citation type="journal article" date="2011" name="J. Bacteriol.">
        <title>Genome sequence of the 1,4-dioxane-degrading Pseudonocardia dioxanivorans strain CB1190.</title>
        <authorList>
            <person name="Sales C.M."/>
            <person name="Mahendra S."/>
            <person name="Grostern A."/>
            <person name="Parales R.E."/>
            <person name="Goodwin L.A."/>
            <person name="Woyke T."/>
            <person name="Nolan M."/>
            <person name="Lapidus A."/>
            <person name="Chertkov O."/>
            <person name="Ovchinnikova G."/>
            <person name="Sczyrba A."/>
            <person name="Alvarez-Cohen L."/>
        </authorList>
    </citation>
    <scope>NUCLEOTIDE SEQUENCE [LARGE SCALE GENOMIC DNA]</scope>
    <source>
        <strain evidence="2">ATCC 55486 / DSM 44775 / JCM 13855 / CB1190</strain>
    </source>
</reference>
<dbReference type="EMBL" id="CP002593">
    <property type="protein sequence ID" value="AEA23232.1"/>
    <property type="molecule type" value="Genomic_DNA"/>
</dbReference>
<dbReference type="KEGG" id="pdx:Psed_0981"/>
<dbReference type="AlphaFoldDB" id="F4CKM5"/>
<protein>
    <submittedName>
        <fullName evidence="1">Uncharacterized protein</fullName>
    </submittedName>
</protein>
<organism evidence="1 2">
    <name type="scientific">Pseudonocardia dioxanivorans (strain ATCC 55486 / DSM 44775 / JCM 13855 / CB1190)</name>
    <dbReference type="NCBI Taxonomy" id="675635"/>
    <lineage>
        <taxon>Bacteria</taxon>
        <taxon>Bacillati</taxon>
        <taxon>Actinomycetota</taxon>
        <taxon>Actinomycetes</taxon>
        <taxon>Pseudonocardiales</taxon>
        <taxon>Pseudonocardiaceae</taxon>
        <taxon>Pseudonocardia</taxon>
    </lineage>
</organism>
<name>F4CKM5_PSEUX</name>
<evidence type="ECO:0000313" key="2">
    <source>
        <dbReference type="Proteomes" id="UP000007809"/>
    </source>
</evidence>
<sequence>MSSSPFAPLVRLVNAAVSALAKAPVVGRFVSRGITEIT</sequence>
<keyword evidence="2" id="KW-1185">Reference proteome</keyword>
<evidence type="ECO:0000313" key="1">
    <source>
        <dbReference type="EMBL" id="AEA23232.1"/>
    </source>
</evidence>
<gene>
    <name evidence="1" type="ordered locus">Psed_0981</name>
</gene>
<accession>F4CKM5</accession>
<dbReference type="HOGENOM" id="CLU_3331967_0_0_11"/>